<evidence type="ECO:0000313" key="10">
    <source>
        <dbReference type="Proteomes" id="UP000256561"/>
    </source>
</evidence>
<keyword evidence="6 8" id="KW-0720">Serine protease</keyword>
<evidence type="ECO:0000256" key="4">
    <source>
        <dbReference type="ARBA" id="ARBA00022729"/>
    </source>
</evidence>
<name>A0A3D8MB02_9ALTE</name>
<dbReference type="Gene3D" id="2.40.10.10">
    <property type="entry name" value="Trypsin-like serine proteases"/>
    <property type="match status" value="2"/>
</dbReference>
<keyword evidence="5 8" id="KW-0378">Hydrolase</keyword>
<dbReference type="AlphaFoldDB" id="A0A3D8MB02"/>
<organism evidence="9 10">
    <name type="scientific">Alteromonas aestuariivivens</name>
    <dbReference type="NCBI Taxonomy" id="1938339"/>
    <lineage>
        <taxon>Bacteria</taxon>
        <taxon>Pseudomonadati</taxon>
        <taxon>Pseudomonadota</taxon>
        <taxon>Gammaproteobacteria</taxon>
        <taxon>Alteromonadales</taxon>
        <taxon>Alteromonadaceae</taxon>
        <taxon>Alteromonas/Salinimonas group</taxon>
        <taxon>Alteromonas</taxon>
    </lineage>
</organism>
<dbReference type="PANTHER" id="PTHR43019:SF23">
    <property type="entry name" value="PROTEASE DO-LIKE 5, CHLOROPLASTIC"/>
    <property type="match status" value="1"/>
</dbReference>
<evidence type="ECO:0000256" key="7">
    <source>
        <dbReference type="PIRSR" id="PIRSR608256-1"/>
    </source>
</evidence>
<dbReference type="PRINTS" id="PR00839">
    <property type="entry name" value="V8PROTEASE"/>
</dbReference>
<comment type="subcellular location">
    <subcellularLocation>
        <location evidence="1">Secreted</location>
    </subcellularLocation>
</comment>
<dbReference type="InterPro" id="IPR009003">
    <property type="entry name" value="Peptidase_S1_PA"/>
</dbReference>
<accession>A0A3D8MB02</accession>
<evidence type="ECO:0000256" key="8">
    <source>
        <dbReference type="RuleBase" id="RU004296"/>
    </source>
</evidence>
<dbReference type="EC" id="3.4.21.-" evidence="8"/>
<evidence type="ECO:0000256" key="3">
    <source>
        <dbReference type="ARBA" id="ARBA00022670"/>
    </source>
</evidence>
<dbReference type="Proteomes" id="UP000256561">
    <property type="component" value="Unassembled WGS sequence"/>
</dbReference>
<dbReference type="PANTHER" id="PTHR43019">
    <property type="entry name" value="SERINE ENDOPROTEASE DEGS"/>
    <property type="match status" value="1"/>
</dbReference>
<comment type="similarity">
    <text evidence="2 8">Belongs to the peptidase S1B family.</text>
</comment>
<dbReference type="GO" id="GO:0006508">
    <property type="term" value="P:proteolysis"/>
    <property type="evidence" value="ECO:0007669"/>
    <property type="project" value="UniProtKB-KW"/>
</dbReference>
<protein>
    <recommendedName>
        <fullName evidence="8">Serine protease</fullName>
        <ecNumber evidence="8">3.4.21.-</ecNumber>
    </recommendedName>
</protein>
<dbReference type="Pfam" id="PF13365">
    <property type="entry name" value="Trypsin_2"/>
    <property type="match status" value="1"/>
</dbReference>
<dbReference type="SUPFAM" id="SSF50494">
    <property type="entry name" value="Trypsin-like serine proteases"/>
    <property type="match status" value="1"/>
</dbReference>
<reference evidence="10" key="1">
    <citation type="submission" date="2018-08" db="EMBL/GenBank/DDBJ databases">
        <authorList>
            <person name="Zhang J."/>
            <person name="Du Z.-J."/>
        </authorList>
    </citation>
    <scope>NUCLEOTIDE SEQUENCE [LARGE SCALE GENOMIC DNA]</scope>
    <source>
        <strain evidence="10">KCTC 52655</strain>
    </source>
</reference>
<feature type="active site" description="Charge relay system" evidence="7">
    <location>
        <position position="79"/>
    </location>
</feature>
<feature type="active site" description="Charge relay system" evidence="7">
    <location>
        <position position="116"/>
    </location>
</feature>
<sequence>MVVLGFSQVCLAEDELTSDQIKQYKKGIFEIVTLKLEDTTEYKDDFPFDLIPFHIRNDKYYSVGTAFLIGEDTFVSAAHVFQVGYRSQFSNNFSIRDHQGQVFKIVEIEKYSDYRDLVQFKIKQDTSDYYNFAIAQNYEAGDTVYAAGNALGEGVIFRKGSLTSFTYEPVNGLWKNIRFSAAASPGNSGGPLLNLAGEVIGIVTKKSTSENLNHALPIQELVEFTTESAEFFDNQLAEMESTKTHRYTWKFSTPLPKSISELRQEAENSLYSRFVSGRQEFEEKYQQDIFPNHPNVSKYLKNQSNENMLSVIDINGNGEWFLFEPSDTRVVKIHEDESLYFSSSDKMLGDYQFTLDKPQGTKLIDFINNKKGILDGFLNSVQWHRTVMNTQVHISSYGEPAYEEAIKDVYGRVWHMAIWNDTYSDRGIMIYCLPVPKGVACDLSENSTAAIEVEKLSYHENLHRIMLSYSAKMSEWQEFVSLPKEMLPAFLHKAKVSVEDSNIAFSIGNLSGALSDLKMDGDSELYLAVEIDPYQQDQLVVGHANFTPNANEDNAYYVSKYYDLKENASENYQDFWAKFTTLKSPYNFEIIDEGKLIKKMMNLSANGKGAKLTQGSGDDMGFLAGCQVQSDVSIDELNRTCDAFINGID</sequence>
<dbReference type="GO" id="GO:0005576">
    <property type="term" value="C:extracellular region"/>
    <property type="evidence" value="ECO:0007669"/>
    <property type="project" value="UniProtKB-SubCell"/>
</dbReference>
<keyword evidence="4" id="KW-0732">Signal</keyword>
<gene>
    <name evidence="9" type="ORF">DXV75_05430</name>
</gene>
<dbReference type="InterPro" id="IPR008256">
    <property type="entry name" value="Peptidase_S1B"/>
</dbReference>
<evidence type="ECO:0000313" key="9">
    <source>
        <dbReference type="EMBL" id="RDV27470.1"/>
    </source>
</evidence>
<evidence type="ECO:0000256" key="5">
    <source>
        <dbReference type="ARBA" id="ARBA00022801"/>
    </source>
</evidence>
<evidence type="ECO:0000256" key="6">
    <source>
        <dbReference type="ARBA" id="ARBA00022825"/>
    </source>
</evidence>
<proteinExistence type="inferred from homology"/>
<dbReference type="EMBL" id="QRHA01000003">
    <property type="protein sequence ID" value="RDV27470.1"/>
    <property type="molecule type" value="Genomic_DNA"/>
</dbReference>
<dbReference type="GO" id="GO:0008236">
    <property type="term" value="F:serine-type peptidase activity"/>
    <property type="evidence" value="ECO:0007669"/>
    <property type="project" value="UniProtKB-KW"/>
</dbReference>
<feature type="active site" description="Charge relay system" evidence="7">
    <location>
        <position position="188"/>
    </location>
</feature>
<evidence type="ECO:0000256" key="2">
    <source>
        <dbReference type="ARBA" id="ARBA00008764"/>
    </source>
</evidence>
<comment type="caution">
    <text evidence="9">The sequence shown here is derived from an EMBL/GenBank/DDBJ whole genome shotgun (WGS) entry which is preliminary data.</text>
</comment>
<evidence type="ECO:0000256" key="1">
    <source>
        <dbReference type="ARBA" id="ARBA00004613"/>
    </source>
</evidence>
<keyword evidence="10" id="KW-1185">Reference proteome</keyword>
<keyword evidence="3 8" id="KW-0645">Protease</keyword>
<dbReference type="InterPro" id="IPR043504">
    <property type="entry name" value="Peptidase_S1_PA_chymotrypsin"/>
</dbReference>